<keyword evidence="2" id="KW-0813">Transport</keyword>
<evidence type="ECO:0000256" key="10">
    <source>
        <dbReference type="ARBA" id="ARBA00025753"/>
    </source>
</evidence>
<accession>A0A938WME2</accession>
<dbReference type="Pfam" id="PF03600">
    <property type="entry name" value="CitMHS"/>
    <property type="match status" value="1"/>
</dbReference>
<keyword evidence="8 11" id="KW-0472">Membrane</keyword>
<feature type="transmembrane region" description="Helical" evidence="11">
    <location>
        <begin position="29"/>
        <end position="50"/>
    </location>
</feature>
<feature type="transmembrane region" description="Helical" evidence="11">
    <location>
        <begin position="251"/>
        <end position="270"/>
    </location>
</feature>
<dbReference type="GO" id="GO:0015297">
    <property type="term" value="F:antiporter activity"/>
    <property type="evidence" value="ECO:0007669"/>
    <property type="project" value="UniProtKB-KW"/>
</dbReference>
<organism evidence="13 14">
    <name type="scientific">Marseilla massiliensis</name>
    <dbReference type="NCBI Taxonomy" id="1841864"/>
    <lineage>
        <taxon>Bacteria</taxon>
        <taxon>Pseudomonadati</taxon>
        <taxon>Bacteroidota</taxon>
        <taxon>Bacteroidia</taxon>
        <taxon>Bacteroidales</taxon>
        <taxon>Prevotellaceae</taxon>
        <taxon>Marseilla</taxon>
    </lineage>
</organism>
<evidence type="ECO:0000256" key="1">
    <source>
        <dbReference type="ARBA" id="ARBA00004141"/>
    </source>
</evidence>
<evidence type="ECO:0000313" key="13">
    <source>
        <dbReference type="EMBL" id="MBM6660738.1"/>
    </source>
</evidence>
<dbReference type="PANTHER" id="PTHR43269">
    <property type="entry name" value="SODIUM/PROTON ANTIPORTER 1-RELATED"/>
    <property type="match status" value="1"/>
</dbReference>
<keyword evidence="9" id="KW-0739">Sodium transport</keyword>
<evidence type="ECO:0000256" key="7">
    <source>
        <dbReference type="ARBA" id="ARBA00023065"/>
    </source>
</evidence>
<feature type="transmembrane region" description="Helical" evidence="11">
    <location>
        <begin position="164"/>
        <end position="183"/>
    </location>
</feature>
<evidence type="ECO:0000256" key="11">
    <source>
        <dbReference type="SAM" id="Phobius"/>
    </source>
</evidence>
<keyword evidence="14" id="KW-1185">Reference proteome</keyword>
<evidence type="ECO:0000256" key="9">
    <source>
        <dbReference type="ARBA" id="ARBA00023201"/>
    </source>
</evidence>
<comment type="similarity">
    <text evidence="10">Belongs to the NhaD Na(+)/H(+) (TC 2.A.62) antiporter family.</text>
</comment>
<protein>
    <submittedName>
        <fullName evidence="13">Sodium:proton antiporter</fullName>
    </submittedName>
</protein>
<feature type="transmembrane region" description="Helical" evidence="11">
    <location>
        <begin position="87"/>
        <end position="105"/>
    </location>
</feature>
<keyword evidence="4 11" id="KW-0812">Transmembrane</keyword>
<gene>
    <name evidence="13" type="ORF">H6B30_03045</name>
</gene>
<dbReference type="InterPro" id="IPR004680">
    <property type="entry name" value="Cit_transptr-like_dom"/>
</dbReference>
<evidence type="ECO:0000256" key="8">
    <source>
        <dbReference type="ARBA" id="ARBA00023136"/>
    </source>
</evidence>
<feature type="transmembrane region" description="Helical" evidence="11">
    <location>
        <begin position="441"/>
        <end position="463"/>
    </location>
</feature>
<evidence type="ECO:0000256" key="6">
    <source>
        <dbReference type="ARBA" id="ARBA00023053"/>
    </source>
</evidence>
<dbReference type="Proteomes" id="UP000764045">
    <property type="component" value="Unassembled WGS sequence"/>
</dbReference>
<dbReference type="AlphaFoldDB" id="A0A938WME2"/>
<name>A0A938WME2_9BACT</name>
<evidence type="ECO:0000256" key="5">
    <source>
        <dbReference type="ARBA" id="ARBA00022989"/>
    </source>
</evidence>
<feature type="transmembrane region" description="Helical" evidence="11">
    <location>
        <begin position="276"/>
        <end position="293"/>
    </location>
</feature>
<keyword evidence="7" id="KW-0406">Ion transport</keyword>
<sequence>MTLVIVLLLLLGCLLIATSHLTKVNKAAIAVFVGTVGWVLYICYGTDFVMSQHPHEYMEFLAGESPSSKAVKHFICDNIFLKYVGKAAAIVLFLLATMSIIEILNNNGCFDFVSEWIRTRNSKRLLWSITLATFIISANLDNLTTTTMMLTIMHNIVQSRRQRMVIGCAIVLAANAGGCFTVIGDPAGIILWDNGAVTATNFSAFLALPAVVAWVVPTLMLGRSLPERLDAEWPAAPYRGDDTNLNRWQRIVMLIVGIGGLWFIPTFHNITKLSPFLGALCVLSVLWVVNEIFNHKLMNADQMILRKVPRTLQYGSIQLMLFVMGVMLAMGAVQETGILGMASEWIDYNIHNIWALGAFAGLLSGIFDAFTVMMTGLSMYPIVETWQLNMWVDADYMANFVQNGAFWKVLAFSTAVGGCLLCFTNPSGLALMKMERMRVGWYLKNCTGSVFVGWLLGLAVLWLEYYLIY</sequence>
<dbReference type="RefSeq" id="WP_205107777.1">
    <property type="nucleotide sequence ID" value="NZ_JACJJL010000003.1"/>
</dbReference>
<feature type="transmembrane region" description="Helical" evidence="11">
    <location>
        <begin position="353"/>
        <end position="380"/>
    </location>
</feature>
<dbReference type="PANTHER" id="PTHR43269:SF2">
    <property type="entry name" value="SODIUM_PROTON ANTIPORTER 1-RELATED"/>
    <property type="match status" value="1"/>
</dbReference>
<evidence type="ECO:0000256" key="3">
    <source>
        <dbReference type="ARBA" id="ARBA00022449"/>
    </source>
</evidence>
<evidence type="ECO:0000313" key="14">
    <source>
        <dbReference type="Proteomes" id="UP000764045"/>
    </source>
</evidence>
<dbReference type="GO" id="GO:0006814">
    <property type="term" value="P:sodium ion transport"/>
    <property type="evidence" value="ECO:0007669"/>
    <property type="project" value="UniProtKB-KW"/>
</dbReference>
<comment type="caution">
    <text evidence="13">The sequence shown here is derived from an EMBL/GenBank/DDBJ whole genome shotgun (WGS) entry which is preliminary data.</text>
</comment>
<feature type="domain" description="Citrate transporter-like" evidence="12">
    <location>
        <begin position="37"/>
        <end position="375"/>
    </location>
</feature>
<comment type="subcellular location">
    <subcellularLocation>
        <location evidence="1">Membrane</location>
        <topology evidence="1">Multi-pass membrane protein</topology>
    </subcellularLocation>
</comment>
<evidence type="ECO:0000256" key="2">
    <source>
        <dbReference type="ARBA" id="ARBA00022448"/>
    </source>
</evidence>
<keyword evidence="3" id="KW-0050">Antiport</keyword>
<reference evidence="13 14" key="1">
    <citation type="journal article" date="2021" name="Sci. Rep.">
        <title>The distribution of antibiotic resistance genes in chicken gut microbiota commensals.</title>
        <authorList>
            <person name="Juricova H."/>
            <person name="Matiasovicova J."/>
            <person name="Kubasova T."/>
            <person name="Cejkova D."/>
            <person name="Rychlik I."/>
        </authorList>
    </citation>
    <scope>NUCLEOTIDE SEQUENCE [LARGE SCALE GENOMIC DNA]</scope>
    <source>
        <strain evidence="13 14">An819</strain>
    </source>
</reference>
<dbReference type="InterPro" id="IPR045016">
    <property type="entry name" value="NhaD-like"/>
</dbReference>
<keyword evidence="6" id="KW-0915">Sodium</keyword>
<feature type="transmembrane region" description="Helical" evidence="11">
    <location>
        <begin position="203"/>
        <end position="222"/>
    </location>
</feature>
<evidence type="ECO:0000259" key="12">
    <source>
        <dbReference type="Pfam" id="PF03600"/>
    </source>
</evidence>
<keyword evidence="5 11" id="KW-1133">Transmembrane helix</keyword>
<feature type="transmembrane region" description="Helical" evidence="11">
    <location>
        <begin position="314"/>
        <end position="333"/>
    </location>
</feature>
<feature type="transmembrane region" description="Helical" evidence="11">
    <location>
        <begin position="125"/>
        <end position="143"/>
    </location>
</feature>
<proteinExistence type="inferred from homology"/>
<dbReference type="GO" id="GO:0016020">
    <property type="term" value="C:membrane"/>
    <property type="evidence" value="ECO:0007669"/>
    <property type="project" value="UniProtKB-SubCell"/>
</dbReference>
<evidence type="ECO:0000256" key="4">
    <source>
        <dbReference type="ARBA" id="ARBA00022692"/>
    </source>
</evidence>
<dbReference type="EMBL" id="JACJJL010000003">
    <property type="protein sequence ID" value="MBM6660738.1"/>
    <property type="molecule type" value="Genomic_DNA"/>
</dbReference>